<evidence type="ECO:0000256" key="1">
    <source>
        <dbReference type="SAM" id="MobiDB-lite"/>
    </source>
</evidence>
<organism evidence="2 3">
    <name type="scientific">Pythium oligandrum</name>
    <name type="common">Mycoparasitic fungus</name>
    <dbReference type="NCBI Taxonomy" id="41045"/>
    <lineage>
        <taxon>Eukaryota</taxon>
        <taxon>Sar</taxon>
        <taxon>Stramenopiles</taxon>
        <taxon>Oomycota</taxon>
        <taxon>Peronosporomycetes</taxon>
        <taxon>Pythiales</taxon>
        <taxon>Pythiaceae</taxon>
        <taxon>Pythium</taxon>
    </lineage>
</organism>
<gene>
    <name evidence="2" type="ORF">Poli38472_014213</name>
</gene>
<reference evidence="2" key="1">
    <citation type="submission" date="2019-03" db="EMBL/GenBank/DDBJ databases">
        <title>Long read genome sequence of the mycoparasitic Pythium oligandrum ATCC 38472 isolated from sugarbeet rhizosphere.</title>
        <authorList>
            <person name="Gaulin E."/>
        </authorList>
    </citation>
    <scope>NUCLEOTIDE SEQUENCE</scope>
    <source>
        <strain evidence="2">ATCC 38472_TT</strain>
    </source>
</reference>
<dbReference type="Proteomes" id="UP000794436">
    <property type="component" value="Unassembled WGS sequence"/>
</dbReference>
<protein>
    <submittedName>
        <fullName evidence="2">Uncharacterized protein</fullName>
    </submittedName>
</protein>
<accession>A0A8K1FIQ9</accession>
<dbReference type="AlphaFoldDB" id="A0A8K1FIQ9"/>
<dbReference type="EMBL" id="SPLM01000041">
    <property type="protein sequence ID" value="TMW64096.1"/>
    <property type="molecule type" value="Genomic_DNA"/>
</dbReference>
<evidence type="ECO:0000313" key="2">
    <source>
        <dbReference type="EMBL" id="TMW64096.1"/>
    </source>
</evidence>
<proteinExistence type="predicted"/>
<name>A0A8K1FIQ9_PYTOL</name>
<sequence>MRGREAKAWTPDALRTSSESDDERLSYVSVDGPAPRKTKKQKSTYYARKDEIASLQQQIDALTARLEQLIDEQPVTVKDVERACVENASLHQNLHVSDLVLARAHSILQGEVARHCRNPLATTIRLSADPFERQQTLDGLYHKKVDTATQFILERTKNLRYDQSHRQIQGFSTPDGDRILVQCDVAPFKDVASIKQVLDDIHLVLAHREFQFWDHLGVTTVCDSEDTDGRPASQSRYLSTTPDGVDIEKNMAMFYRYADKATHLDAPHGVITVDFIDEDELYPYQPQYRVRMDVSAIILVLETPQTSTDDRPKSDSVDVSVLRWAFSRLHRPNFPLSPEKQQALVDLYPQWSEVLRKVVREYVDAHRPGH</sequence>
<comment type="caution">
    <text evidence="2">The sequence shown here is derived from an EMBL/GenBank/DDBJ whole genome shotgun (WGS) entry which is preliminary data.</text>
</comment>
<evidence type="ECO:0000313" key="3">
    <source>
        <dbReference type="Proteomes" id="UP000794436"/>
    </source>
</evidence>
<feature type="region of interest" description="Disordered" evidence="1">
    <location>
        <begin position="1"/>
        <end position="43"/>
    </location>
</feature>
<keyword evidence="3" id="KW-1185">Reference proteome</keyword>
<dbReference type="OrthoDB" id="151678at2759"/>